<feature type="non-terminal residue" evidence="3">
    <location>
        <position position="1"/>
    </location>
</feature>
<protein>
    <submittedName>
        <fullName evidence="3">Uncharacterized protein</fullName>
    </submittedName>
</protein>
<keyword evidence="2" id="KW-0732">Signal</keyword>
<accession>A0A4Y2S7V7</accession>
<gene>
    <name evidence="3" type="ORF">AVEN_41276_1</name>
</gene>
<dbReference type="EMBL" id="BGPR01020201">
    <property type="protein sequence ID" value="GBN84041.1"/>
    <property type="molecule type" value="Genomic_DNA"/>
</dbReference>
<dbReference type="Proteomes" id="UP000499080">
    <property type="component" value="Unassembled WGS sequence"/>
</dbReference>
<proteinExistence type="predicted"/>
<evidence type="ECO:0000256" key="1">
    <source>
        <dbReference type="SAM" id="MobiDB-lite"/>
    </source>
</evidence>
<evidence type="ECO:0000256" key="2">
    <source>
        <dbReference type="SAM" id="SignalP"/>
    </source>
</evidence>
<dbReference type="AlphaFoldDB" id="A0A4Y2S7V7"/>
<organism evidence="3 4">
    <name type="scientific">Araneus ventricosus</name>
    <name type="common">Orbweaver spider</name>
    <name type="synonym">Epeira ventricosa</name>
    <dbReference type="NCBI Taxonomy" id="182803"/>
    <lineage>
        <taxon>Eukaryota</taxon>
        <taxon>Metazoa</taxon>
        <taxon>Ecdysozoa</taxon>
        <taxon>Arthropoda</taxon>
        <taxon>Chelicerata</taxon>
        <taxon>Arachnida</taxon>
        <taxon>Araneae</taxon>
        <taxon>Araneomorphae</taxon>
        <taxon>Entelegynae</taxon>
        <taxon>Araneoidea</taxon>
        <taxon>Araneidae</taxon>
        <taxon>Araneus</taxon>
    </lineage>
</organism>
<evidence type="ECO:0000313" key="3">
    <source>
        <dbReference type="EMBL" id="GBN84041.1"/>
    </source>
</evidence>
<reference evidence="3 4" key="1">
    <citation type="journal article" date="2019" name="Sci. Rep.">
        <title>Orb-weaving spider Araneus ventricosus genome elucidates the spidroin gene catalogue.</title>
        <authorList>
            <person name="Kono N."/>
            <person name="Nakamura H."/>
            <person name="Ohtoshi R."/>
            <person name="Moran D.A.P."/>
            <person name="Shinohara A."/>
            <person name="Yoshida Y."/>
            <person name="Fujiwara M."/>
            <person name="Mori M."/>
            <person name="Tomita M."/>
            <person name="Arakawa K."/>
        </authorList>
    </citation>
    <scope>NUCLEOTIDE SEQUENCE [LARGE SCALE GENOMIC DNA]</scope>
</reference>
<feature type="signal peptide" evidence="2">
    <location>
        <begin position="1"/>
        <end position="34"/>
    </location>
</feature>
<keyword evidence="4" id="KW-1185">Reference proteome</keyword>
<feature type="chain" id="PRO_5021423048" evidence="2">
    <location>
        <begin position="35"/>
        <end position="90"/>
    </location>
</feature>
<name>A0A4Y2S7V7_ARAVE</name>
<evidence type="ECO:0000313" key="4">
    <source>
        <dbReference type="Proteomes" id="UP000499080"/>
    </source>
</evidence>
<feature type="region of interest" description="Disordered" evidence="1">
    <location>
        <begin position="31"/>
        <end position="53"/>
    </location>
</feature>
<sequence>HLSPDTEQHNIRRLPAFRRYLFLLIFAAPAQTSATHHTARSPRHGERRPPTNRLISTRQRERHACRWKSVAARCRYRYVAQATQEMQHGR</sequence>
<comment type="caution">
    <text evidence="3">The sequence shown here is derived from an EMBL/GenBank/DDBJ whole genome shotgun (WGS) entry which is preliminary data.</text>
</comment>